<dbReference type="Proteomes" id="UP000236735">
    <property type="component" value="Unassembled WGS sequence"/>
</dbReference>
<dbReference type="AlphaFoldDB" id="A0A1H5UCN3"/>
<evidence type="ECO:0000259" key="3">
    <source>
        <dbReference type="Pfam" id="PF02397"/>
    </source>
</evidence>
<keyword evidence="4" id="KW-0808">Transferase</keyword>
<feature type="domain" description="Bacterial sugar transferase" evidence="3">
    <location>
        <begin position="278"/>
        <end position="400"/>
    </location>
</feature>
<dbReference type="PANTHER" id="PTHR30576:SF0">
    <property type="entry name" value="UNDECAPRENYL-PHOSPHATE N-ACETYLGALACTOSAMINYL 1-PHOSPHATE TRANSFERASE-RELATED"/>
    <property type="match status" value="1"/>
</dbReference>
<reference evidence="4 5" key="1">
    <citation type="submission" date="2016-10" db="EMBL/GenBank/DDBJ databases">
        <authorList>
            <person name="de Groot N.N."/>
        </authorList>
    </citation>
    <scope>NUCLEOTIDE SEQUENCE [LARGE SCALE GENOMIC DNA]</scope>
    <source>
        <strain evidence="4 5">AR32</strain>
    </source>
</reference>
<name>A0A1H5UCN3_XYLRU</name>
<proteinExistence type="inferred from homology"/>
<dbReference type="EMBL" id="FNUV01000003">
    <property type="protein sequence ID" value="SEF72769.1"/>
    <property type="molecule type" value="Genomic_DNA"/>
</dbReference>
<dbReference type="GO" id="GO:0016780">
    <property type="term" value="F:phosphotransferase activity, for other substituted phosphate groups"/>
    <property type="evidence" value="ECO:0007669"/>
    <property type="project" value="TreeGrafter"/>
</dbReference>
<protein>
    <submittedName>
        <fullName evidence="4">Sugar transferase</fullName>
    </submittedName>
</protein>
<keyword evidence="2" id="KW-1133">Transmembrane helix</keyword>
<sequence length="405" mass="46580">MLGVVYLGSNPKTEERLKYIPGRLVQYTKNYKEAAAACSTHVRNEHFIVFFEQSVQAEDITAITYLKKHNKSIYIILLTHQLTMDDRKMYQKCGINDTLDAGASITELNKKITFIADREAQLFDDAAPRYRMLKFKIPVWKRLFDIVFSALAIILLSPVFILTAIAIRLESKGPVIFKSKRVGTNYTIFDFLKFRSMYCDAEERLKEVTKEAGNQYMENKQEEKSQEDEHTITAPLGTEAEMMMMNMGMESDMMISDDEVMLVGDDYVVAESDYAKEKKEEIESAFVKIENDPRVTKVGKFIRKYSIDELPQLFNILKGDMSIVGNRPLPLYEAEKLTADKSIDRFMAPAGLTGLWQVEERGKGGMMSAEERKQLDIEYGRNYSFKLDMQIIFRTLTAFVQKDNV</sequence>
<organism evidence="4 5">
    <name type="scientific">Xylanibacter ruminicola</name>
    <name type="common">Prevotella ruminicola</name>
    <dbReference type="NCBI Taxonomy" id="839"/>
    <lineage>
        <taxon>Bacteria</taxon>
        <taxon>Pseudomonadati</taxon>
        <taxon>Bacteroidota</taxon>
        <taxon>Bacteroidia</taxon>
        <taxon>Bacteroidales</taxon>
        <taxon>Prevotellaceae</taxon>
        <taxon>Xylanibacter</taxon>
    </lineage>
</organism>
<dbReference type="Pfam" id="PF02397">
    <property type="entry name" value="Bac_transf"/>
    <property type="match status" value="2"/>
</dbReference>
<keyword evidence="2" id="KW-0472">Membrane</keyword>
<evidence type="ECO:0000256" key="1">
    <source>
        <dbReference type="ARBA" id="ARBA00006464"/>
    </source>
</evidence>
<dbReference type="RefSeq" id="WP_036912997.1">
    <property type="nucleotide sequence ID" value="NZ_FNUV01000003.1"/>
</dbReference>
<feature type="domain" description="Bacterial sugar transferase" evidence="3">
    <location>
        <begin position="141"/>
        <end position="214"/>
    </location>
</feature>
<dbReference type="PANTHER" id="PTHR30576">
    <property type="entry name" value="COLANIC BIOSYNTHESIS UDP-GLUCOSE LIPID CARRIER TRANSFERASE"/>
    <property type="match status" value="1"/>
</dbReference>
<evidence type="ECO:0000256" key="2">
    <source>
        <dbReference type="SAM" id="Phobius"/>
    </source>
</evidence>
<comment type="similarity">
    <text evidence="1">Belongs to the bacterial sugar transferase family.</text>
</comment>
<gene>
    <name evidence="4" type="ORF">SAMN05216354_1381</name>
</gene>
<feature type="transmembrane region" description="Helical" evidence="2">
    <location>
        <begin position="143"/>
        <end position="167"/>
    </location>
</feature>
<dbReference type="InterPro" id="IPR003362">
    <property type="entry name" value="Bact_transf"/>
</dbReference>
<accession>A0A1H5UCN3</accession>
<evidence type="ECO:0000313" key="5">
    <source>
        <dbReference type="Proteomes" id="UP000236735"/>
    </source>
</evidence>
<keyword evidence="2" id="KW-0812">Transmembrane</keyword>
<evidence type="ECO:0000313" key="4">
    <source>
        <dbReference type="EMBL" id="SEF72769.1"/>
    </source>
</evidence>